<evidence type="ECO:0000313" key="2">
    <source>
        <dbReference type="Proteomes" id="UP000595636"/>
    </source>
</evidence>
<evidence type="ECO:0000313" key="1">
    <source>
        <dbReference type="EMBL" id="QQM44972.1"/>
    </source>
</evidence>
<protein>
    <submittedName>
        <fullName evidence="1">Uncharacterized protein</fullName>
    </submittedName>
</protein>
<name>A0A7T7L1Z6_9ACTN</name>
<proteinExistence type="predicted"/>
<accession>A0A7T7L1Z6</accession>
<dbReference type="KEGG" id="slf:JEQ17_39945"/>
<dbReference type="EMBL" id="CP066831">
    <property type="protein sequence ID" value="QQM44972.1"/>
    <property type="molecule type" value="Genomic_DNA"/>
</dbReference>
<dbReference type="AlphaFoldDB" id="A0A7T7L1Z6"/>
<sequence>MTREERLAYIRRMVDGWPPLAPEQHAQLALLLTPEPSSLTEPAAVRPQQAAAKAA</sequence>
<dbReference type="RefSeq" id="WP_200399783.1">
    <property type="nucleotide sequence ID" value="NZ_CP066831.1"/>
</dbReference>
<keyword evidence="2" id="KW-1185">Reference proteome</keyword>
<reference evidence="1 2" key="1">
    <citation type="submission" date="2020-12" db="EMBL/GenBank/DDBJ databases">
        <title>A novel species.</title>
        <authorList>
            <person name="Li K."/>
        </authorList>
    </citation>
    <scope>NUCLEOTIDE SEQUENCE [LARGE SCALE GENOMIC DNA]</scope>
    <source>
        <strain evidence="1 2">ZYC-3</strain>
    </source>
</reference>
<organism evidence="1 2">
    <name type="scientific">Streptomyces liliifuscus</name>
    <dbReference type="NCBI Taxonomy" id="2797636"/>
    <lineage>
        <taxon>Bacteria</taxon>
        <taxon>Bacillati</taxon>
        <taxon>Actinomycetota</taxon>
        <taxon>Actinomycetes</taxon>
        <taxon>Kitasatosporales</taxon>
        <taxon>Streptomycetaceae</taxon>
        <taxon>Streptomyces</taxon>
    </lineage>
</organism>
<dbReference type="Proteomes" id="UP000595636">
    <property type="component" value="Chromosome"/>
</dbReference>
<gene>
    <name evidence="1" type="ORF">JEQ17_39945</name>
</gene>